<dbReference type="eggNOG" id="COG2200">
    <property type="taxonomic scope" value="Bacteria"/>
</dbReference>
<dbReference type="SUPFAM" id="SSF141868">
    <property type="entry name" value="EAL domain-like"/>
    <property type="match status" value="1"/>
</dbReference>
<dbReference type="Gene3D" id="3.20.20.450">
    <property type="entry name" value="EAL domain"/>
    <property type="match status" value="1"/>
</dbReference>
<proteinExistence type="predicted"/>
<dbReference type="AlphaFoldDB" id="D3SL20"/>
<feature type="domain" description="EAL" evidence="1">
    <location>
        <begin position="1"/>
        <end position="207"/>
    </location>
</feature>
<accession>D3SL20</accession>
<dbReference type="STRING" id="638303.Thal_0817"/>
<dbReference type="PROSITE" id="PS50883">
    <property type="entry name" value="EAL"/>
    <property type="match status" value="1"/>
</dbReference>
<name>D3SL20_THEAH</name>
<dbReference type="OrthoDB" id="14475at2"/>
<keyword evidence="3" id="KW-1185">Reference proteome</keyword>
<organism evidence="2 3">
    <name type="scientific">Thermocrinis albus (strain DSM 14484 / JCM 11386 / HI 11/12)</name>
    <dbReference type="NCBI Taxonomy" id="638303"/>
    <lineage>
        <taxon>Bacteria</taxon>
        <taxon>Pseudomonadati</taxon>
        <taxon>Aquificota</taxon>
        <taxon>Aquificia</taxon>
        <taxon>Aquificales</taxon>
        <taxon>Aquificaceae</taxon>
        <taxon>Thermocrinis</taxon>
    </lineage>
</organism>
<dbReference type="Proteomes" id="UP000002043">
    <property type="component" value="Chromosome"/>
</dbReference>
<evidence type="ECO:0000313" key="2">
    <source>
        <dbReference type="EMBL" id="ADC89450.1"/>
    </source>
</evidence>
<dbReference type="Pfam" id="PF00563">
    <property type="entry name" value="EAL"/>
    <property type="match status" value="1"/>
</dbReference>
<evidence type="ECO:0000259" key="1">
    <source>
        <dbReference type="PROSITE" id="PS50883"/>
    </source>
</evidence>
<evidence type="ECO:0000313" key="3">
    <source>
        <dbReference type="Proteomes" id="UP000002043"/>
    </source>
</evidence>
<reference evidence="3" key="1">
    <citation type="journal article" date="2010" name="Stand. Genomic Sci.">
        <title>Complete genome sequence of Thermocrinis albus type strain (HI 11/12T).</title>
        <authorList>
            <person name="Wirth R."/>
            <person name="Sikorski J."/>
            <person name="Brambilla E."/>
            <person name="Misra M."/>
            <person name="Lapidus A."/>
            <person name="Copeland A."/>
            <person name="Nolan M."/>
            <person name="Lucas S."/>
            <person name="Chen F."/>
            <person name="Tice H."/>
            <person name="Cheng J.F."/>
            <person name="Han C."/>
            <person name="Detter J.C."/>
            <person name="Tapia R."/>
            <person name="Bruce D."/>
            <person name="Goodwin L."/>
            <person name="Pitluck S."/>
            <person name="Pati A."/>
            <person name="Anderson I."/>
            <person name="Ivanova N."/>
            <person name="Mavromatis K."/>
            <person name="Mikhailova N."/>
            <person name="Chen A."/>
            <person name="Palaniappan K."/>
            <person name="Bilek Y."/>
            <person name="Hader T."/>
            <person name="Land M."/>
            <person name="Hauser L."/>
            <person name="Chang Y.J."/>
            <person name="Jeffries C.D."/>
            <person name="Tindall B.J."/>
            <person name="Rohde M."/>
            <person name="Goker M."/>
            <person name="Bristow J."/>
            <person name="Eisen J.A."/>
            <person name="Markowitz V."/>
            <person name="Hugenholtz P."/>
            <person name="Kyrpides N.C."/>
            <person name="Klenk H.P."/>
        </authorList>
    </citation>
    <scope>NUCLEOTIDE SEQUENCE [LARGE SCALE GENOMIC DNA]</scope>
    <source>
        <strain evidence="3">DSM 14484 / JCM 11386 / HI 11/12</strain>
    </source>
</reference>
<sequence length="207" mass="23108">MESKKLKIFAILEHVVDIKTGELHGYRVLSRLVSKEEEISFEDIPSKETKANAEKSVLNAVCRREPDKPLFINMPFSLSIEDLPIYGVNLVVCIPISLSLVQISKTMSLLKGLGLKVALDDFTTVGYQLKELRLGSFDYVFVDDEFYTNAGSKEIQRVVAFLKGFGSKVCFKRIDSTKKLEIALQAGADLGHGYFFGSETFQVGVLE</sequence>
<gene>
    <name evidence="2" type="ordered locus">Thal_0817</name>
</gene>
<dbReference type="InterPro" id="IPR001633">
    <property type="entry name" value="EAL_dom"/>
</dbReference>
<protein>
    <submittedName>
        <fullName evidence="2">Diguanylate phosphodiesterase</fullName>
    </submittedName>
</protein>
<dbReference type="HOGENOM" id="CLU_1325834_0_0_0"/>
<dbReference type="EMBL" id="CP001931">
    <property type="protein sequence ID" value="ADC89450.1"/>
    <property type="molecule type" value="Genomic_DNA"/>
</dbReference>
<dbReference type="RefSeq" id="WP_012991856.1">
    <property type="nucleotide sequence ID" value="NC_013894.1"/>
</dbReference>
<dbReference type="KEGG" id="tal:Thal_0817"/>
<dbReference type="InterPro" id="IPR035919">
    <property type="entry name" value="EAL_sf"/>
</dbReference>